<dbReference type="Gene3D" id="3.90.550.10">
    <property type="entry name" value="Spore Coat Polysaccharide Biosynthesis Protein SpsA, Chain A"/>
    <property type="match status" value="1"/>
</dbReference>
<evidence type="ECO:0000313" key="5">
    <source>
        <dbReference type="Proteomes" id="UP000831562"/>
    </source>
</evidence>
<evidence type="ECO:0000313" key="4">
    <source>
        <dbReference type="EMBL" id="UQF78717.1"/>
    </source>
</evidence>
<keyword evidence="2" id="KW-0808">Transferase</keyword>
<dbReference type="GO" id="GO:0016757">
    <property type="term" value="F:glycosyltransferase activity"/>
    <property type="evidence" value="ECO:0007669"/>
    <property type="project" value="UniProtKB-KW"/>
</dbReference>
<evidence type="ECO:0000256" key="2">
    <source>
        <dbReference type="ARBA" id="ARBA00022679"/>
    </source>
</evidence>
<evidence type="ECO:0000256" key="1">
    <source>
        <dbReference type="ARBA" id="ARBA00022676"/>
    </source>
</evidence>
<reference evidence="4" key="1">
    <citation type="submission" date="2022-05" db="EMBL/GenBank/DDBJ databases">
        <title>Using nanopore sequencing to obtain complete genomes from saliva samples.</title>
        <authorList>
            <person name="Baker J.L."/>
        </authorList>
    </citation>
    <scope>NUCLEOTIDE SEQUENCE</scope>
    <source>
        <strain evidence="4">JCVI-JB-Lp32</strain>
    </source>
</reference>
<accession>A0A9E7D477</accession>
<dbReference type="AlphaFoldDB" id="A0A9E7D477"/>
<dbReference type="GO" id="GO:0046872">
    <property type="term" value="F:metal ion binding"/>
    <property type="evidence" value="ECO:0007669"/>
    <property type="project" value="UniProtKB-KW"/>
</dbReference>
<dbReference type="EMBL" id="CP097092">
    <property type="protein sequence ID" value="UQF78717.1"/>
    <property type="molecule type" value="Genomic_DNA"/>
</dbReference>
<dbReference type="InterPro" id="IPR050748">
    <property type="entry name" value="Glycosyltrans_8_dom-fam"/>
</dbReference>
<dbReference type="InterPro" id="IPR002495">
    <property type="entry name" value="Glyco_trans_8"/>
</dbReference>
<protein>
    <submittedName>
        <fullName evidence="4">Glycosyltransferase family 8 protein</fullName>
    </submittedName>
</protein>
<dbReference type="SUPFAM" id="SSF53448">
    <property type="entry name" value="Nucleotide-diphospho-sugar transferases"/>
    <property type="match status" value="1"/>
</dbReference>
<proteinExistence type="predicted"/>
<dbReference type="PANTHER" id="PTHR13778:SF47">
    <property type="entry name" value="LIPOPOLYSACCHARIDE 1,3-GALACTOSYLTRANSFERASE"/>
    <property type="match status" value="1"/>
</dbReference>
<organism evidence="4 5">
    <name type="scientific">Lancefieldella parvula</name>
    <dbReference type="NCBI Taxonomy" id="1382"/>
    <lineage>
        <taxon>Bacteria</taxon>
        <taxon>Bacillati</taxon>
        <taxon>Actinomycetota</taxon>
        <taxon>Coriobacteriia</taxon>
        <taxon>Coriobacteriales</taxon>
        <taxon>Atopobiaceae</taxon>
        <taxon>Lancefieldella</taxon>
    </lineage>
</organism>
<keyword evidence="1" id="KW-0328">Glycosyltransferase</keyword>
<name>A0A9E7D477_9ACTN</name>
<dbReference type="CDD" id="cd04194">
    <property type="entry name" value="GT8_A4GalT_like"/>
    <property type="match status" value="1"/>
</dbReference>
<keyword evidence="3" id="KW-0479">Metal-binding</keyword>
<evidence type="ECO:0000256" key="3">
    <source>
        <dbReference type="ARBA" id="ARBA00022723"/>
    </source>
</evidence>
<gene>
    <name evidence="4" type="ORF">M3I19_03385</name>
</gene>
<dbReference type="Proteomes" id="UP000831562">
    <property type="component" value="Chromosome"/>
</dbReference>
<dbReference type="Pfam" id="PF01501">
    <property type="entry name" value="Glyco_transf_8"/>
    <property type="match status" value="1"/>
</dbReference>
<sequence>MRRLRKIPTQRLVGTGRAQLSGAMLASSSDELGLALNDVVLVFACSDNFVPYLSVAIQSIIENVNPERRYDIIVLTRDLTPTSMITLTRQAQLVDNVHVGFLDVDAALGDIELPHHGHFRPETYYRLLAPSLLPNVNKAIYLDSDLVVNTDIAELYDIDVTGYLVGATRDADTIGQIDGYDATVGPYLKNELGMDDPHDYFQAGVILMNLEEIREQISPEEFLKVSTMRAWRWLDQDVLNRFVNGHYLRINMKWNYLVDWQFLRRDHIVAQAPKDVREEYEEARKNICIAHFAGPDNRPWLYPNSDLAGLFWFYARRSPYLEELRSQLEESRRTVRGLSHRVQSGVLFRGLMPLFDTVFPPGTKTRTQLITSYNKLGGGNL</sequence>
<dbReference type="InterPro" id="IPR029044">
    <property type="entry name" value="Nucleotide-diphossugar_trans"/>
</dbReference>
<dbReference type="PANTHER" id="PTHR13778">
    <property type="entry name" value="GLYCOSYLTRANSFERASE 8 DOMAIN-CONTAINING PROTEIN"/>
    <property type="match status" value="1"/>
</dbReference>